<sequence>MEKVISKDGTTIAFDRLGEGPAIILVGGALSYRSHGKQVQLVELLAKHFTVINYDRRGRGDSSDTLPYAVDREIEDIEALIDEAGGSAFVYGMSSGAILALDVTNKLTNKIKKLVVFEPPLVPDNSRPPLPEDYVEQINEAIAAGNPSEAVDIFLTQAVLIPPEYLPALKEDPMWKDFNAVAHTLAYDGIIAKDVMAGKPLPPNKWSSATSPTLVISGGNSEKFFHDSAKAIINNLTDAKYHVLQGQGHDVAPEAIAPVLVEFLNGTGQSFVAATNKKS</sequence>
<dbReference type="GO" id="GO:0016787">
    <property type="term" value="F:hydrolase activity"/>
    <property type="evidence" value="ECO:0007669"/>
    <property type="project" value="UniProtKB-KW"/>
</dbReference>
<evidence type="ECO:0000313" key="2">
    <source>
        <dbReference type="EMBL" id="ALC83052.1"/>
    </source>
</evidence>
<dbReference type="Proteomes" id="UP000067625">
    <property type="component" value="Chromosome"/>
</dbReference>
<dbReference type="Gene3D" id="3.40.50.1820">
    <property type="entry name" value="alpha/beta hydrolase"/>
    <property type="match status" value="1"/>
</dbReference>
<reference evidence="2 3" key="2">
    <citation type="journal article" date="2016" name="Int. J. Syst. Evol. Microbiol.">
        <title>Bacillus gobiensis sp. nov., isolated from a soil sample.</title>
        <authorList>
            <person name="Liu B."/>
            <person name="Liu G.H."/>
            <person name="Cetin S."/>
            <person name="Schumann P."/>
            <person name="Pan Z.Z."/>
            <person name="Chen Q.Q."/>
        </authorList>
    </citation>
    <scope>NUCLEOTIDE SEQUENCE [LARGE SCALE GENOMIC DNA]</scope>
    <source>
        <strain evidence="2 3">FJAT-4402</strain>
    </source>
</reference>
<reference evidence="3" key="1">
    <citation type="submission" date="2015-08" db="EMBL/GenBank/DDBJ databases">
        <title>Genome sequencing project for genomic taxonomy and phylogenomics of Bacillus-like bacteria.</title>
        <authorList>
            <person name="Liu B."/>
            <person name="Wang J."/>
            <person name="Zhu Y."/>
            <person name="Liu G."/>
            <person name="Chen Q."/>
            <person name="Chen Z."/>
            <person name="Lan J."/>
            <person name="Che J."/>
            <person name="Ge C."/>
            <person name="Shi H."/>
            <person name="Pan Z."/>
            <person name="Liu X."/>
        </authorList>
    </citation>
    <scope>NUCLEOTIDE SEQUENCE [LARGE SCALE GENOMIC DNA]</scope>
    <source>
        <strain evidence="3">FJAT-4402</strain>
    </source>
</reference>
<keyword evidence="3" id="KW-1185">Reference proteome</keyword>
<feature type="domain" description="AB hydrolase-1" evidence="1">
    <location>
        <begin position="27"/>
        <end position="252"/>
    </location>
</feature>
<gene>
    <name evidence="2" type="ORF">AM592_16835</name>
</gene>
<proteinExistence type="predicted"/>
<dbReference type="PATRIC" id="fig|1441095.3.peg.3729"/>
<dbReference type="SUPFAM" id="SSF53474">
    <property type="entry name" value="alpha/beta-Hydrolases"/>
    <property type="match status" value="1"/>
</dbReference>
<dbReference type="InterPro" id="IPR029058">
    <property type="entry name" value="AB_hydrolase_fold"/>
</dbReference>
<accession>A0A0M3RAE6</accession>
<dbReference type="AlphaFoldDB" id="A0A0M3RAE6"/>
<dbReference type="STRING" id="1441095.AM592_16835"/>
<dbReference type="RefSeq" id="WP_053604883.1">
    <property type="nucleotide sequence ID" value="NZ_CP012600.1"/>
</dbReference>
<name>A0A0M3RAE6_9BACI</name>
<keyword evidence="2" id="KW-0378">Hydrolase</keyword>
<protein>
    <submittedName>
        <fullName evidence="2">Hydrolase</fullName>
    </submittedName>
</protein>
<dbReference type="PANTHER" id="PTHR43798">
    <property type="entry name" value="MONOACYLGLYCEROL LIPASE"/>
    <property type="match status" value="1"/>
</dbReference>
<organism evidence="2 3">
    <name type="scientific">Bacillus gobiensis</name>
    <dbReference type="NCBI Taxonomy" id="1441095"/>
    <lineage>
        <taxon>Bacteria</taxon>
        <taxon>Bacillati</taxon>
        <taxon>Bacillota</taxon>
        <taxon>Bacilli</taxon>
        <taxon>Bacillales</taxon>
        <taxon>Bacillaceae</taxon>
        <taxon>Bacillus</taxon>
    </lineage>
</organism>
<evidence type="ECO:0000259" key="1">
    <source>
        <dbReference type="Pfam" id="PF12697"/>
    </source>
</evidence>
<dbReference type="Pfam" id="PF12697">
    <property type="entry name" value="Abhydrolase_6"/>
    <property type="match status" value="1"/>
</dbReference>
<dbReference type="OrthoDB" id="63519at2"/>
<evidence type="ECO:0000313" key="3">
    <source>
        <dbReference type="Proteomes" id="UP000067625"/>
    </source>
</evidence>
<dbReference type="InterPro" id="IPR050266">
    <property type="entry name" value="AB_hydrolase_sf"/>
</dbReference>
<dbReference type="EMBL" id="CP012600">
    <property type="protein sequence ID" value="ALC83052.1"/>
    <property type="molecule type" value="Genomic_DNA"/>
</dbReference>
<dbReference type="InterPro" id="IPR000073">
    <property type="entry name" value="AB_hydrolase_1"/>
</dbReference>